<dbReference type="InterPro" id="IPR009045">
    <property type="entry name" value="Zn_M74/Hedgehog-like"/>
</dbReference>
<dbReference type="Pfam" id="PF02557">
    <property type="entry name" value="VanY"/>
    <property type="match status" value="1"/>
</dbReference>
<feature type="domain" description="D-alanyl-D-alanine carboxypeptidase-like core" evidence="2">
    <location>
        <begin position="70"/>
        <end position="166"/>
    </location>
</feature>
<organism evidence="3 4">
    <name type="scientific">Mycolicibacterium thermoresistibile</name>
    <name type="common">Mycobacterium thermoresistibile</name>
    <dbReference type="NCBI Taxonomy" id="1797"/>
    <lineage>
        <taxon>Bacteria</taxon>
        <taxon>Bacillati</taxon>
        <taxon>Actinomycetota</taxon>
        <taxon>Actinomycetes</taxon>
        <taxon>Mycobacteriales</taxon>
        <taxon>Mycobacteriaceae</taxon>
        <taxon>Mycolicibacterium</taxon>
    </lineage>
</organism>
<comment type="caution">
    <text evidence="3">The sequence shown here is derived from an EMBL/GenBank/DDBJ whole genome shotgun (WGS) entry which is preliminary data.</text>
</comment>
<reference evidence="3 4" key="1">
    <citation type="journal article" date="2016" name="Genome Announc.">
        <title>Draft Genome Sequences of Five Rapidly Growing Mycobacterium Species, M. thermoresistibile, M. fortuitum subsp. acetamidolyticum, M. canariasense, M. brisbanense, and M. novocastrense.</title>
        <authorList>
            <person name="Katahira K."/>
            <person name="Ogura Y."/>
            <person name="Gotoh Y."/>
            <person name="Hayashi T."/>
        </authorList>
    </citation>
    <scope>NUCLEOTIDE SEQUENCE [LARGE SCALE GENOMIC DNA]</scope>
    <source>
        <strain evidence="3 4">JCM6362</strain>
    </source>
</reference>
<evidence type="ECO:0000259" key="2">
    <source>
        <dbReference type="Pfam" id="PF02557"/>
    </source>
</evidence>
<keyword evidence="3" id="KW-0645">Protease</keyword>
<evidence type="ECO:0000256" key="1">
    <source>
        <dbReference type="SAM" id="SignalP"/>
    </source>
</evidence>
<dbReference type="PANTHER" id="PTHR34385">
    <property type="entry name" value="D-ALANYL-D-ALANINE CARBOXYPEPTIDASE"/>
    <property type="match status" value="1"/>
</dbReference>
<keyword evidence="3" id="KW-0378">Hydrolase</keyword>
<evidence type="ECO:0000313" key="4">
    <source>
        <dbReference type="Proteomes" id="UP000069654"/>
    </source>
</evidence>
<keyword evidence="1" id="KW-0732">Signal</keyword>
<feature type="signal peptide" evidence="1">
    <location>
        <begin position="1"/>
        <end position="31"/>
    </location>
</feature>
<name>A0A100XB16_MYCTH</name>
<accession>A0A100XB16</accession>
<gene>
    <name evidence="3" type="ORF">RMCT_0280</name>
</gene>
<dbReference type="OrthoDB" id="3293184at2"/>
<dbReference type="RefSeq" id="WP_003927567.1">
    <property type="nucleotide sequence ID" value="NZ_BCTB01000002.1"/>
</dbReference>
<feature type="chain" id="PRO_5007090851" evidence="1">
    <location>
        <begin position="32"/>
        <end position="209"/>
    </location>
</feature>
<dbReference type="InterPro" id="IPR052179">
    <property type="entry name" value="DD-CPase-like"/>
</dbReference>
<dbReference type="EMBL" id="BCTB01000002">
    <property type="protein sequence ID" value="GAT13309.1"/>
    <property type="molecule type" value="Genomic_DNA"/>
</dbReference>
<dbReference type="AlphaFoldDB" id="A0A100XB16"/>
<dbReference type="Gene3D" id="3.30.1380.10">
    <property type="match status" value="1"/>
</dbReference>
<evidence type="ECO:0000313" key="3">
    <source>
        <dbReference type="EMBL" id="GAT13309.1"/>
    </source>
</evidence>
<proteinExistence type="predicted"/>
<dbReference type="OMA" id="IYANEIW"/>
<dbReference type="GO" id="GO:0004180">
    <property type="term" value="F:carboxypeptidase activity"/>
    <property type="evidence" value="ECO:0007669"/>
    <property type="project" value="UniProtKB-KW"/>
</dbReference>
<reference evidence="4" key="2">
    <citation type="submission" date="2016-02" db="EMBL/GenBank/DDBJ databases">
        <title>Draft genome sequence of five rapidly growing Mycobacterium species.</title>
        <authorList>
            <person name="Katahira K."/>
            <person name="Gotou Y."/>
            <person name="Iida K."/>
            <person name="Ogura Y."/>
            <person name="Hayashi T."/>
        </authorList>
    </citation>
    <scope>NUCLEOTIDE SEQUENCE [LARGE SCALE GENOMIC DNA]</scope>
    <source>
        <strain evidence="4">JCM6362</strain>
    </source>
</reference>
<keyword evidence="3" id="KW-0121">Carboxypeptidase</keyword>
<dbReference type="PANTHER" id="PTHR34385:SF1">
    <property type="entry name" value="PEPTIDOGLYCAN L-ALANYL-D-GLUTAMATE ENDOPEPTIDASE CWLK"/>
    <property type="match status" value="1"/>
</dbReference>
<sequence>MTDLVRKLSTVSTAAAATLLTGLFALLGAGAAPVAAQPWSPDPGGAADGALPPGVTLSPYDLAHPAVGGLDPALRQAVQEAARAAAADGIELRITSGWRSPELQQRMFDDAVYSHGSVDAARRWVATPAVSRHVTGRAVDIGPGAAAEWLNRHGARFGLCRTYANEMWHYELTADASGVCPPLLPDASVDVPPADTQPVPGPIAWPADG</sequence>
<dbReference type="CDD" id="cd14846">
    <property type="entry name" value="Peptidase_M15_like"/>
    <property type="match status" value="1"/>
</dbReference>
<dbReference type="SUPFAM" id="SSF55166">
    <property type="entry name" value="Hedgehog/DD-peptidase"/>
    <property type="match status" value="1"/>
</dbReference>
<dbReference type="InterPro" id="IPR003709">
    <property type="entry name" value="VanY-like_core_dom"/>
</dbReference>
<dbReference type="GO" id="GO:0006508">
    <property type="term" value="P:proteolysis"/>
    <property type="evidence" value="ECO:0007669"/>
    <property type="project" value="InterPro"/>
</dbReference>
<protein>
    <submittedName>
        <fullName evidence="3">Peptidase M15B and M15C, D,D-carboxypeptidase VanY/endolysins</fullName>
    </submittedName>
</protein>
<dbReference type="Proteomes" id="UP000069654">
    <property type="component" value="Unassembled WGS sequence"/>
</dbReference>
<dbReference type="STRING" id="1797.RMCT_0280"/>